<keyword evidence="3" id="KW-1185">Reference proteome</keyword>
<protein>
    <recommendedName>
        <fullName evidence="4">G-protein coupled receptors family 2 profile 2 domain-containing protein</fullName>
    </recommendedName>
</protein>
<dbReference type="Gene3D" id="1.20.1070.10">
    <property type="entry name" value="Rhodopsin 7-helix transmembrane proteins"/>
    <property type="match status" value="1"/>
</dbReference>
<dbReference type="AlphaFoldDB" id="A0A1R2BM94"/>
<evidence type="ECO:0000313" key="3">
    <source>
        <dbReference type="Proteomes" id="UP000187209"/>
    </source>
</evidence>
<proteinExistence type="predicted"/>
<evidence type="ECO:0000256" key="1">
    <source>
        <dbReference type="SAM" id="Phobius"/>
    </source>
</evidence>
<sequence length="256" mass="29480">MPNSILITQILIYTSASLSFLSCILTIIIYLKIGQSRTFRYFLILLEQVGNLFLSISLFLKTSQNNSLCEAHKFLLCVGITSAIIWTMIFSFYYYSRYIRKVKNLWKYISIWIFTGLILPFGIASLELVLNGLEEKCTSIYILTFYGKQSSLILPSLMIFAFCVHAFVVVAICVDYRNSSSHIFSPWKIAFEPLSFFGEFSCFVICTFLDYFGYRGPEYLQSLSLGLLGFRGFYRFFTSQSLKPIKEKYSNSILLA</sequence>
<evidence type="ECO:0000313" key="2">
    <source>
        <dbReference type="EMBL" id="OMJ77953.1"/>
    </source>
</evidence>
<keyword evidence="1" id="KW-1133">Transmembrane helix</keyword>
<organism evidence="2 3">
    <name type="scientific">Stentor coeruleus</name>
    <dbReference type="NCBI Taxonomy" id="5963"/>
    <lineage>
        <taxon>Eukaryota</taxon>
        <taxon>Sar</taxon>
        <taxon>Alveolata</taxon>
        <taxon>Ciliophora</taxon>
        <taxon>Postciliodesmatophora</taxon>
        <taxon>Heterotrichea</taxon>
        <taxon>Heterotrichida</taxon>
        <taxon>Stentoridae</taxon>
        <taxon>Stentor</taxon>
    </lineage>
</organism>
<feature type="transmembrane region" description="Helical" evidence="1">
    <location>
        <begin position="41"/>
        <end position="60"/>
    </location>
</feature>
<feature type="transmembrane region" description="Helical" evidence="1">
    <location>
        <begin position="72"/>
        <end position="96"/>
    </location>
</feature>
<gene>
    <name evidence="2" type="ORF">SteCoe_22347</name>
</gene>
<evidence type="ECO:0008006" key="4">
    <source>
        <dbReference type="Google" id="ProtNLM"/>
    </source>
</evidence>
<keyword evidence="1" id="KW-0812">Transmembrane</keyword>
<comment type="caution">
    <text evidence="2">The sequence shown here is derived from an EMBL/GenBank/DDBJ whole genome shotgun (WGS) entry which is preliminary data.</text>
</comment>
<dbReference type="EMBL" id="MPUH01000547">
    <property type="protein sequence ID" value="OMJ77953.1"/>
    <property type="molecule type" value="Genomic_DNA"/>
</dbReference>
<feature type="transmembrane region" description="Helical" evidence="1">
    <location>
        <begin position="6"/>
        <end position="29"/>
    </location>
</feature>
<keyword evidence="1" id="KW-0472">Membrane</keyword>
<feature type="transmembrane region" description="Helical" evidence="1">
    <location>
        <begin position="108"/>
        <end position="133"/>
    </location>
</feature>
<feature type="transmembrane region" description="Helical" evidence="1">
    <location>
        <begin position="153"/>
        <end position="174"/>
    </location>
</feature>
<name>A0A1R2BM94_9CILI</name>
<reference evidence="2 3" key="1">
    <citation type="submission" date="2016-11" db="EMBL/GenBank/DDBJ databases">
        <title>The macronuclear genome of Stentor coeruleus: a giant cell with tiny introns.</title>
        <authorList>
            <person name="Slabodnick M."/>
            <person name="Ruby J.G."/>
            <person name="Reiff S.B."/>
            <person name="Swart E.C."/>
            <person name="Gosai S."/>
            <person name="Prabakaran S."/>
            <person name="Witkowska E."/>
            <person name="Larue G.E."/>
            <person name="Fisher S."/>
            <person name="Freeman R.M."/>
            <person name="Gunawardena J."/>
            <person name="Chu W."/>
            <person name="Stover N.A."/>
            <person name="Gregory B.D."/>
            <person name="Nowacki M."/>
            <person name="Derisi J."/>
            <person name="Roy S.W."/>
            <person name="Marshall W.F."/>
            <person name="Sood P."/>
        </authorList>
    </citation>
    <scope>NUCLEOTIDE SEQUENCE [LARGE SCALE GENOMIC DNA]</scope>
    <source>
        <strain evidence="2">WM001</strain>
    </source>
</reference>
<accession>A0A1R2BM94</accession>
<dbReference type="Proteomes" id="UP000187209">
    <property type="component" value="Unassembled WGS sequence"/>
</dbReference>